<keyword evidence="2" id="KW-1185">Reference proteome</keyword>
<evidence type="ECO:0000313" key="1">
    <source>
        <dbReference type="EMBL" id="KAF7510162.1"/>
    </source>
</evidence>
<comment type="caution">
    <text evidence="1">The sequence shown here is derived from an EMBL/GenBank/DDBJ whole genome shotgun (WGS) entry which is preliminary data.</text>
</comment>
<proteinExistence type="predicted"/>
<sequence>MEFHSRSHRWNADLDAKQDGRQMLARAPGGYEEQRWEMDLEDKFTERKTWRTWLDDGVGRRKGNRHE</sequence>
<name>A0A8H7E5K6_9EURO</name>
<accession>A0A8H7E5K6</accession>
<evidence type="ECO:0000313" key="2">
    <source>
        <dbReference type="Proteomes" id="UP000606974"/>
    </source>
</evidence>
<organism evidence="1 2">
    <name type="scientific">Endocarpon pusillum</name>
    <dbReference type="NCBI Taxonomy" id="364733"/>
    <lineage>
        <taxon>Eukaryota</taxon>
        <taxon>Fungi</taxon>
        <taxon>Dikarya</taxon>
        <taxon>Ascomycota</taxon>
        <taxon>Pezizomycotina</taxon>
        <taxon>Eurotiomycetes</taxon>
        <taxon>Chaetothyriomycetidae</taxon>
        <taxon>Verrucariales</taxon>
        <taxon>Verrucariaceae</taxon>
        <taxon>Endocarpon</taxon>
    </lineage>
</organism>
<dbReference type="AlphaFoldDB" id="A0A8H7E5K6"/>
<protein>
    <submittedName>
        <fullName evidence="1">Uncharacterized protein</fullName>
    </submittedName>
</protein>
<gene>
    <name evidence="1" type="ORF">GJ744_007061</name>
</gene>
<dbReference type="EMBL" id="JAACFV010000033">
    <property type="protein sequence ID" value="KAF7510162.1"/>
    <property type="molecule type" value="Genomic_DNA"/>
</dbReference>
<reference evidence="1" key="1">
    <citation type="submission" date="2020-02" db="EMBL/GenBank/DDBJ databases">
        <authorList>
            <person name="Palmer J.M."/>
        </authorList>
    </citation>
    <scope>NUCLEOTIDE SEQUENCE</scope>
    <source>
        <strain evidence="1">EPUS1.4</strain>
        <tissue evidence="1">Thallus</tissue>
    </source>
</reference>
<dbReference type="Proteomes" id="UP000606974">
    <property type="component" value="Unassembled WGS sequence"/>
</dbReference>